<name>A0ABV3Z9E0_9PROT</name>
<gene>
    <name evidence="1" type="ORF">ABFZ84_14700</name>
</gene>
<sequence>MSSFSPPSSGIRFAVLPVIILAFGLAVPTMAQQYKAEIPTSSEGWPAASFEVFRIAPGKHEAFVRRIAKLDEVLAVGGQPPLQLFFHDSGSDWDVLIFKPISDVKLTSAQKAAMAAKRKELGLPAGGPASFVALRKNVASHTDTKAYGPVSAQKWLDRLDQWRKENGVE</sequence>
<comment type="caution">
    <text evidence="1">The sequence shown here is derived from an EMBL/GenBank/DDBJ whole genome shotgun (WGS) entry which is preliminary data.</text>
</comment>
<dbReference type="RefSeq" id="WP_369314844.1">
    <property type="nucleotide sequence ID" value="NZ_JBEHZE010000004.1"/>
</dbReference>
<proteinExistence type="predicted"/>
<evidence type="ECO:0000313" key="2">
    <source>
        <dbReference type="Proteomes" id="UP001560685"/>
    </source>
</evidence>
<dbReference type="Proteomes" id="UP001560685">
    <property type="component" value="Unassembled WGS sequence"/>
</dbReference>
<keyword evidence="2" id="KW-1185">Reference proteome</keyword>
<organism evidence="1 2">
    <name type="scientific">Hyphococcus lacteus</name>
    <dbReference type="NCBI Taxonomy" id="3143536"/>
    <lineage>
        <taxon>Bacteria</taxon>
        <taxon>Pseudomonadati</taxon>
        <taxon>Pseudomonadota</taxon>
        <taxon>Alphaproteobacteria</taxon>
        <taxon>Parvularculales</taxon>
        <taxon>Parvularculaceae</taxon>
        <taxon>Hyphococcus</taxon>
    </lineage>
</organism>
<reference evidence="1 2" key="1">
    <citation type="submission" date="2024-05" db="EMBL/GenBank/DDBJ databases">
        <title>Three bacterial strains, DH-69, EH-24, and ECK-19 isolated from coastal sediments.</title>
        <authorList>
            <person name="Ye Y.-Q."/>
            <person name="Du Z.-J."/>
        </authorList>
    </citation>
    <scope>NUCLEOTIDE SEQUENCE [LARGE SCALE GENOMIC DNA]</scope>
    <source>
        <strain evidence="1 2">ECK-19</strain>
    </source>
</reference>
<protein>
    <submittedName>
        <fullName evidence="1">Uncharacterized protein</fullName>
    </submittedName>
</protein>
<evidence type="ECO:0000313" key="1">
    <source>
        <dbReference type="EMBL" id="MEX6634797.1"/>
    </source>
</evidence>
<dbReference type="EMBL" id="JBEHZE010000004">
    <property type="protein sequence ID" value="MEX6634797.1"/>
    <property type="molecule type" value="Genomic_DNA"/>
</dbReference>
<accession>A0ABV3Z9E0</accession>